<organism evidence="1 2">
    <name type="scientific">Candidatus Beckwithbacteria bacterium CG_4_9_14_0_2_um_filter_47_11</name>
    <dbReference type="NCBI Taxonomy" id="1974494"/>
    <lineage>
        <taxon>Bacteria</taxon>
        <taxon>Candidatus Beckwithiibacteriota</taxon>
    </lineage>
</organism>
<dbReference type="SUPFAM" id="SSF53756">
    <property type="entry name" value="UDP-Glycosyltransferase/glycogen phosphorylase"/>
    <property type="match status" value="1"/>
</dbReference>
<reference evidence="2" key="1">
    <citation type="submission" date="2017-09" db="EMBL/GenBank/DDBJ databases">
        <title>Depth-based differentiation of microbial function through sediment-hosted aquifers and enrichment of novel symbionts in the deep terrestrial subsurface.</title>
        <authorList>
            <person name="Probst A.J."/>
            <person name="Ladd B."/>
            <person name="Jarett J.K."/>
            <person name="Geller-Mcgrath D.E."/>
            <person name="Sieber C.M.K."/>
            <person name="Emerson J.B."/>
            <person name="Anantharaman K."/>
            <person name="Thomas B.C."/>
            <person name="Malmstrom R."/>
            <person name="Stieglmeier M."/>
            <person name="Klingl A."/>
            <person name="Woyke T."/>
            <person name="Ryan C.M."/>
            <person name="Banfield J.F."/>
        </authorList>
    </citation>
    <scope>NUCLEOTIDE SEQUENCE [LARGE SCALE GENOMIC DNA]</scope>
</reference>
<evidence type="ECO:0000313" key="2">
    <source>
        <dbReference type="Proteomes" id="UP000229739"/>
    </source>
</evidence>
<sequence>MNLGIILSPGDSLQKQKQTGQLERLIEYYLKPYLKKFRQVVVFSYGRQDQALVLPKNLKVVYVYRLDQYRSVDIIRVFQAPGGIPAIIAKVLFRKPYVVTYGYDYVSFVRNSGHPLLALSLGLIISLVLRLARNVIVTDRKNLSIVKSVYIPNGVDTAKFIPGKKRRPNLVLSVGRLEKQKNY</sequence>
<evidence type="ECO:0008006" key="3">
    <source>
        <dbReference type="Google" id="ProtNLM"/>
    </source>
</evidence>
<feature type="non-terminal residue" evidence="1">
    <location>
        <position position="183"/>
    </location>
</feature>
<dbReference type="Proteomes" id="UP000229739">
    <property type="component" value="Unassembled WGS sequence"/>
</dbReference>
<dbReference type="Gene3D" id="3.40.50.2000">
    <property type="entry name" value="Glycogen Phosphorylase B"/>
    <property type="match status" value="2"/>
</dbReference>
<proteinExistence type="predicted"/>
<comment type="caution">
    <text evidence="1">The sequence shown here is derived from an EMBL/GenBank/DDBJ whole genome shotgun (WGS) entry which is preliminary data.</text>
</comment>
<accession>A0A2M8G4Z8</accession>
<dbReference type="AlphaFoldDB" id="A0A2M8G4Z8"/>
<protein>
    <recommendedName>
        <fullName evidence="3">Glycosyltransferase subfamily 4-like N-terminal domain-containing protein</fullName>
    </recommendedName>
</protein>
<dbReference type="EMBL" id="PFQV01000009">
    <property type="protein sequence ID" value="PJC66703.1"/>
    <property type="molecule type" value="Genomic_DNA"/>
</dbReference>
<gene>
    <name evidence="1" type="ORF">CO018_00605</name>
</gene>
<evidence type="ECO:0000313" key="1">
    <source>
        <dbReference type="EMBL" id="PJC66703.1"/>
    </source>
</evidence>
<name>A0A2M8G4Z8_9BACT</name>